<keyword evidence="4" id="KW-0029">Amino-acid transport</keyword>
<keyword evidence="2" id="KW-0813">Transport</keyword>
<evidence type="ECO:0000259" key="5">
    <source>
        <dbReference type="Pfam" id="PF13458"/>
    </source>
</evidence>
<dbReference type="PANTHER" id="PTHR30483">
    <property type="entry name" value="LEUCINE-SPECIFIC-BINDING PROTEIN"/>
    <property type="match status" value="1"/>
</dbReference>
<organism evidence="6">
    <name type="scientific">Longilinea arvoryzae</name>
    <dbReference type="NCBI Taxonomy" id="360412"/>
    <lineage>
        <taxon>Bacteria</taxon>
        <taxon>Bacillati</taxon>
        <taxon>Chloroflexota</taxon>
        <taxon>Anaerolineae</taxon>
        <taxon>Anaerolineales</taxon>
        <taxon>Anaerolineaceae</taxon>
        <taxon>Longilinea</taxon>
    </lineage>
</organism>
<evidence type="ECO:0000256" key="4">
    <source>
        <dbReference type="ARBA" id="ARBA00022970"/>
    </source>
</evidence>
<comment type="similarity">
    <text evidence="1">Belongs to the leucine-binding protein family.</text>
</comment>
<dbReference type="InterPro" id="IPR051010">
    <property type="entry name" value="BCAA_transport"/>
</dbReference>
<dbReference type="RefSeq" id="WP_075072061.1">
    <property type="nucleotide sequence ID" value="NZ_DF967972.1"/>
</dbReference>
<protein>
    <submittedName>
        <fullName evidence="6">ABC-type branched-chain amino acid transport systems, periplasmic component</fullName>
    </submittedName>
</protein>
<reference evidence="6" key="1">
    <citation type="submission" date="2015-07" db="EMBL/GenBank/DDBJ databases">
        <title>Draft Genome Sequences of Anaerolinea thermolimosa IMO-1, Bellilinea caldifistulae GOMI-1, Leptolinea tardivitalis YMTK-2, Levilinea saccharolytica KIBI-1,Longilinea arvoryzae KOME-1, Previously Described as Members of the Anaerolineaceae (Chloroflexi).</title>
        <authorList>
            <person name="Sekiguchi Y."/>
            <person name="Ohashi A."/>
            <person name="Matsuura N."/>
            <person name="Tourlousse M.D."/>
        </authorList>
    </citation>
    <scope>NUCLEOTIDE SEQUENCE [LARGE SCALE GENOMIC DNA]</scope>
    <source>
        <strain evidence="6">KOME-1</strain>
    </source>
</reference>
<dbReference type="Gene3D" id="3.40.50.2300">
    <property type="match status" value="2"/>
</dbReference>
<dbReference type="STRING" id="360412.LARV_00387"/>
<dbReference type="Proteomes" id="UP000055060">
    <property type="component" value="Unassembled WGS sequence"/>
</dbReference>
<dbReference type="AlphaFoldDB" id="A0A0S7BFU6"/>
<dbReference type="PROSITE" id="PS51257">
    <property type="entry name" value="PROKAR_LIPOPROTEIN"/>
    <property type="match status" value="1"/>
</dbReference>
<name>A0A0S7BFU6_9CHLR</name>
<dbReference type="InterPro" id="IPR028082">
    <property type="entry name" value="Peripla_BP_I"/>
</dbReference>
<keyword evidence="3" id="KW-0732">Signal</keyword>
<evidence type="ECO:0000256" key="3">
    <source>
        <dbReference type="ARBA" id="ARBA00022729"/>
    </source>
</evidence>
<evidence type="ECO:0000313" key="6">
    <source>
        <dbReference type="EMBL" id="GAP12651.1"/>
    </source>
</evidence>
<dbReference type="EMBL" id="DF967972">
    <property type="protein sequence ID" value="GAP12651.1"/>
    <property type="molecule type" value="Genomic_DNA"/>
</dbReference>
<evidence type="ECO:0000256" key="1">
    <source>
        <dbReference type="ARBA" id="ARBA00010062"/>
    </source>
</evidence>
<gene>
    <name evidence="6" type="ORF">LARV_00387</name>
</gene>
<dbReference type="InterPro" id="IPR000709">
    <property type="entry name" value="Leu_Ile_Val-bd"/>
</dbReference>
<dbReference type="Pfam" id="PF13458">
    <property type="entry name" value="Peripla_BP_6"/>
    <property type="match status" value="1"/>
</dbReference>
<dbReference type="PANTHER" id="PTHR30483:SF6">
    <property type="entry name" value="PERIPLASMIC BINDING PROTEIN OF ABC TRANSPORTER FOR NATURAL AMINO ACIDS"/>
    <property type="match status" value="1"/>
</dbReference>
<evidence type="ECO:0000256" key="2">
    <source>
        <dbReference type="ARBA" id="ARBA00022448"/>
    </source>
</evidence>
<dbReference type="SUPFAM" id="SSF53822">
    <property type="entry name" value="Periplasmic binding protein-like I"/>
    <property type="match status" value="1"/>
</dbReference>
<sequence>MKKSGLVQLRRAAGIIFTLIMVLAMVGCAATPTAAPAAKATDAPAAAQSNASCEIKMGLLLSLTGDLGDLGAAQLPGEEIAVEEINAAGGPLGCKVTVATEDDESTAQGAVTGANKLVFTDGAITLLGLNSTDSVSLLDFARTNKVPIMNQWGGTVKLDTEGGDYVYRVALSDSFCGIGTAKFLLDEGFKTAANLYENSESPQSNAVTMQNAFEAAGGKVVANVAFNPGQTSYQAELAKVFEAKPEIVLLSAGADSAANIMREWYRGNYGGKWILGSDLGANEVVAQIGADVMVGQFGQTGADDVNSPSYKRFLDLWKTKTGQESIAPYASALYDSFIIEALAMQIGGKATGEAINANLKAVTTGENQCLSYADCMALLKEGKTIQYMGVSGPLQFNSHNNVTAPWVILQAEGDHWKTYKFYTADNFKLGD</sequence>
<proteinExistence type="inferred from homology"/>
<dbReference type="InterPro" id="IPR028081">
    <property type="entry name" value="Leu-bd"/>
</dbReference>
<keyword evidence="7" id="KW-1185">Reference proteome</keyword>
<feature type="domain" description="Leucine-binding protein" evidence="5">
    <location>
        <begin position="54"/>
        <end position="363"/>
    </location>
</feature>
<dbReference type="PRINTS" id="PR00337">
    <property type="entry name" value="LEUILEVALBP"/>
</dbReference>
<evidence type="ECO:0000313" key="7">
    <source>
        <dbReference type="Proteomes" id="UP000055060"/>
    </source>
</evidence>
<dbReference type="GO" id="GO:0006865">
    <property type="term" value="P:amino acid transport"/>
    <property type="evidence" value="ECO:0007669"/>
    <property type="project" value="UniProtKB-KW"/>
</dbReference>
<accession>A0A0S7BFU6</accession>